<name>A0A0B6YD57_9EUPU</name>
<protein>
    <submittedName>
        <fullName evidence="1">Uncharacterized protein</fullName>
    </submittedName>
</protein>
<dbReference type="AlphaFoldDB" id="A0A0B6YD57"/>
<sequence length="78" mass="8519">GGRGGGTVHSFRVRIPGKNAAKAIRISNSLIEANQMPGRFMDSEKNGSNVLLLTIGGTDQRRTEEFLQSLKNNNEFKS</sequence>
<dbReference type="EMBL" id="HACG01007188">
    <property type="protein sequence ID" value="CEK54053.1"/>
    <property type="molecule type" value="Transcribed_RNA"/>
</dbReference>
<proteinExistence type="predicted"/>
<evidence type="ECO:0000313" key="1">
    <source>
        <dbReference type="EMBL" id="CEK54053.1"/>
    </source>
</evidence>
<organism evidence="1">
    <name type="scientific">Arion vulgaris</name>
    <dbReference type="NCBI Taxonomy" id="1028688"/>
    <lineage>
        <taxon>Eukaryota</taxon>
        <taxon>Metazoa</taxon>
        <taxon>Spiralia</taxon>
        <taxon>Lophotrochozoa</taxon>
        <taxon>Mollusca</taxon>
        <taxon>Gastropoda</taxon>
        <taxon>Heterobranchia</taxon>
        <taxon>Euthyneura</taxon>
        <taxon>Panpulmonata</taxon>
        <taxon>Eupulmonata</taxon>
        <taxon>Stylommatophora</taxon>
        <taxon>Helicina</taxon>
        <taxon>Arionoidea</taxon>
        <taxon>Arionidae</taxon>
        <taxon>Arion</taxon>
    </lineage>
</organism>
<feature type="non-terminal residue" evidence="1">
    <location>
        <position position="1"/>
    </location>
</feature>
<accession>A0A0B6YD57</accession>
<feature type="non-terminal residue" evidence="1">
    <location>
        <position position="78"/>
    </location>
</feature>
<reference evidence="1" key="1">
    <citation type="submission" date="2014-12" db="EMBL/GenBank/DDBJ databases">
        <title>Insight into the proteome of Arion vulgaris.</title>
        <authorList>
            <person name="Aradska J."/>
            <person name="Bulat T."/>
            <person name="Smidak R."/>
            <person name="Sarate P."/>
            <person name="Gangsoo J."/>
            <person name="Sialana F."/>
            <person name="Bilban M."/>
            <person name="Lubec G."/>
        </authorList>
    </citation>
    <scope>NUCLEOTIDE SEQUENCE</scope>
    <source>
        <tissue evidence="1">Skin</tissue>
    </source>
</reference>
<gene>
    <name evidence="1" type="primary">ORF21840</name>
</gene>